<dbReference type="EMBL" id="JAGIYY010000004">
    <property type="protein sequence ID" value="MBP0439914.1"/>
    <property type="molecule type" value="Genomic_DNA"/>
</dbReference>
<reference evidence="2" key="1">
    <citation type="submission" date="2021-03" db="EMBL/GenBank/DDBJ databases">
        <title>Genome sequencing and assembly of Tianweitania sediminis.</title>
        <authorList>
            <person name="Chhetri G."/>
        </authorList>
    </citation>
    <scope>NUCLEOTIDE SEQUENCE</scope>
    <source>
        <strain evidence="2">Z8</strain>
    </source>
</reference>
<keyword evidence="3" id="KW-1185">Reference proteome</keyword>
<feature type="signal peptide" evidence="1">
    <location>
        <begin position="1"/>
        <end position="19"/>
    </location>
</feature>
<evidence type="ECO:0000313" key="2">
    <source>
        <dbReference type="EMBL" id="MBP0439914.1"/>
    </source>
</evidence>
<name>A0A8J7RQ05_9HYPH</name>
<proteinExistence type="predicted"/>
<keyword evidence="1" id="KW-0732">Signal</keyword>
<evidence type="ECO:0000256" key="1">
    <source>
        <dbReference type="SAM" id="SignalP"/>
    </source>
</evidence>
<dbReference type="AlphaFoldDB" id="A0A8J7RQ05"/>
<feature type="chain" id="PRO_5035152565" evidence="1">
    <location>
        <begin position="20"/>
        <end position="120"/>
    </location>
</feature>
<sequence length="120" mass="12721">MLRTMVVTGALAFAGAVSGQELVGAANPLNEEQNRAFFAALNGKLVDPYSVKITDAKVDASLGPVLLCGMLNAKNRMGAYTGAIPFAFNRGSGDLTILGRDDEETLRQLKQYAMGPCPKQ</sequence>
<protein>
    <submittedName>
        <fullName evidence="2">Uncharacterized protein</fullName>
    </submittedName>
</protein>
<dbReference type="Proteomes" id="UP000666240">
    <property type="component" value="Unassembled WGS sequence"/>
</dbReference>
<organism evidence="2 3">
    <name type="scientific">Tianweitania sediminis</name>
    <dbReference type="NCBI Taxonomy" id="1502156"/>
    <lineage>
        <taxon>Bacteria</taxon>
        <taxon>Pseudomonadati</taxon>
        <taxon>Pseudomonadota</taxon>
        <taxon>Alphaproteobacteria</taxon>
        <taxon>Hyphomicrobiales</taxon>
        <taxon>Phyllobacteriaceae</taxon>
        <taxon>Tianweitania</taxon>
    </lineage>
</organism>
<gene>
    <name evidence="2" type="ORF">J5Y06_14745</name>
</gene>
<accession>A0A8J7RQ05</accession>
<dbReference type="RefSeq" id="WP_209335932.1">
    <property type="nucleotide sequence ID" value="NZ_JAGIYY010000004.1"/>
</dbReference>
<comment type="caution">
    <text evidence="2">The sequence shown here is derived from an EMBL/GenBank/DDBJ whole genome shotgun (WGS) entry which is preliminary data.</text>
</comment>
<evidence type="ECO:0000313" key="3">
    <source>
        <dbReference type="Proteomes" id="UP000666240"/>
    </source>
</evidence>